<dbReference type="NCBIfam" id="TIGR01447">
    <property type="entry name" value="recD"/>
    <property type="match status" value="1"/>
</dbReference>
<dbReference type="InterPro" id="IPR027417">
    <property type="entry name" value="P-loop_NTPase"/>
</dbReference>
<gene>
    <name evidence="11 14" type="primary">recD</name>
    <name evidence="14" type="ORF">G9H71_18940</name>
</gene>
<dbReference type="Pfam" id="PF13245">
    <property type="entry name" value="AAA_19"/>
    <property type="match status" value="1"/>
</dbReference>
<evidence type="ECO:0000313" key="15">
    <source>
        <dbReference type="Proteomes" id="UP000800981"/>
    </source>
</evidence>
<dbReference type="EC" id="5.6.2.3" evidence="11"/>
<dbReference type="Proteomes" id="UP000800981">
    <property type="component" value="Unassembled WGS sequence"/>
</dbReference>
<dbReference type="GO" id="GO:0008854">
    <property type="term" value="F:exodeoxyribonuclease V activity"/>
    <property type="evidence" value="ECO:0007669"/>
    <property type="project" value="UniProtKB-EC"/>
</dbReference>
<keyword evidence="5 11" id="KW-0347">Helicase</keyword>
<dbReference type="Gene3D" id="3.40.50.300">
    <property type="entry name" value="P-loop containing nucleotide triphosphate hydrolases"/>
    <property type="match status" value="3"/>
</dbReference>
<dbReference type="SUPFAM" id="SSF52540">
    <property type="entry name" value="P-loop containing nucleoside triphosphate hydrolases"/>
    <property type="match status" value="2"/>
</dbReference>
<keyword evidence="4 11" id="KW-0378">Hydrolase</keyword>
<dbReference type="CDD" id="cd18809">
    <property type="entry name" value="SF1_C_RecD"/>
    <property type="match status" value="1"/>
</dbReference>
<dbReference type="Gene3D" id="1.10.10.1020">
    <property type="entry name" value="RecBCD complex, subunit RecD, N-terminal domain"/>
    <property type="match status" value="1"/>
</dbReference>
<dbReference type="PANTHER" id="PTHR43788:SF6">
    <property type="entry name" value="DNA HELICASE B"/>
    <property type="match status" value="1"/>
</dbReference>
<dbReference type="InterPro" id="IPR041851">
    <property type="entry name" value="RecD_N_sf"/>
</dbReference>
<dbReference type="Pfam" id="PF21185">
    <property type="entry name" value="RecD_N"/>
    <property type="match status" value="1"/>
</dbReference>
<evidence type="ECO:0000256" key="2">
    <source>
        <dbReference type="ARBA" id="ARBA00022741"/>
    </source>
</evidence>
<dbReference type="InterPro" id="IPR006344">
    <property type="entry name" value="RecD"/>
</dbReference>
<keyword evidence="8 11" id="KW-0238">DNA-binding</keyword>
<dbReference type="HAMAP" id="MF_01487">
    <property type="entry name" value="RecD"/>
    <property type="match status" value="1"/>
</dbReference>
<keyword evidence="3 11" id="KW-0227">DNA damage</keyword>
<comment type="subunit">
    <text evidence="11">Heterotrimer of RecB, RecC and RecD. All subunits contribute to DNA-binding.</text>
</comment>
<evidence type="ECO:0000256" key="7">
    <source>
        <dbReference type="ARBA" id="ARBA00022840"/>
    </source>
</evidence>
<evidence type="ECO:0000256" key="12">
    <source>
        <dbReference type="SAM" id="MobiDB-lite"/>
    </source>
</evidence>
<dbReference type="RefSeq" id="WP_166284349.1">
    <property type="nucleotide sequence ID" value="NZ_JAANNP010000063.1"/>
</dbReference>
<evidence type="ECO:0000256" key="10">
    <source>
        <dbReference type="ARBA" id="ARBA00023235"/>
    </source>
</evidence>
<dbReference type="InterPro" id="IPR016166">
    <property type="entry name" value="FAD-bd_PCMH"/>
</dbReference>
<comment type="similarity">
    <text evidence="11">Belongs to the RecD family.</text>
</comment>
<evidence type="ECO:0000256" key="4">
    <source>
        <dbReference type="ARBA" id="ARBA00022801"/>
    </source>
</evidence>
<protein>
    <recommendedName>
        <fullName evidence="11">RecBCD enzyme subunit RecD</fullName>
        <ecNumber evidence="11">5.6.2.3</ecNumber>
    </recommendedName>
    <alternativeName>
        <fullName evidence="11">DNA 5'-3' helicase subunit RecD</fullName>
    </alternativeName>
    <alternativeName>
        <fullName evidence="11">Exonuclease V subunit RecD</fullName>
        <shortName evidence="11">ExoV subunit RecD</shortName>
    </alternativeName>
    <alternativeName>
        <fullName evidence="11">Helicase/nuclease RecBCD subunit RecD</fullName>
    </alternativeName>
</protein>
<feature type="binding site" evidence="11">
    <location>
        <begin position="206"/>
        <end position="213"/>
    </location>
    <ligand>
        <name>ATP</name>
        <dbReference type="ChEBI" id="CHEBI:30616"/>
    </ligand>
</feature>
<keyword evidence="6 11" id="KW-0269">Exonuclease</keyword>
<proteinExistence type="inferred from homology"/>
<keyword evidence="9 11" id="KW-0234">DNA repair</keyword>
<keyword evidence="1 11" id="KW-0540">Nuclease</keyword>
<evidence type="ECO:0000259" key="13">
    <source>
        <dbReference type="PROSITE" id="PS51387"/>
    </source>
</evidence>
<evidence type="ECO:0000313" key="14">
    <source>
        <dbReference type="EMBL" id="NHC15862.1"/>
    </source>
</evidence>
<keyword evidence="10 11" id="KW-0413">Isomerase</keyword>
<dbReference type="InterPro" id="IPR049550">
    <property type="entry name" value="RecD_N"/>
</dbReference>
<dbReference type="PANTHER" id="PTHR43788">
    <property type="entry name" value="DNA2/NAM7 HELICASE FAMILY MEMBER"/>
    <property type="match status" value="1"/>
</dbReference>
<comment type="miscellaneous">
    <text evidence="11">In the RecBCD complex, RecB has a slow 3'-5' helicase, an exonuclease activity and loads RecA onto ssDNA, RecD has a fast 5'-3' helicase activity, while RecC stimulates the ATPase and processivity of the RecB helicase and contributes to recognition of the Chi site.</text>
</comment>
<evidence type="ECO:0000256" key="5">
    <source>
        <dbReference type="ARBA" id="ARBA00022806"/>
    </source>
</evidence>
<evidence type="ECO:0000256" key="3">
    <source>
        <dbReference type="ARBA" id="ARBA00022763"/>
    </source>
</evidence>
<organism evidence="14 15">
    <name type="scientific">Motilibacter deserti</name>
    <dbReference type="NCBI Taxonomy" id="2714956"/>
    <lineage>
        <taxon>Bacteria</taxon>
        <taxon>Bacillati</taxon>
        <taxon>Actinomycetota</taxon>
        <taxon>Actinomycetes</taxon>
        <taxon>Motilibacterales</taxon>
        <taxon>Motilibacteraceae</taxon>
        <taxon>Motilibacter</taxon>
    </lineage>
</organism>
<accession>A0ABX0GYF6</accession>
<comment type="catalytic activity">
    <reaction evidence="11">
        <text>ATP + H2O = ADP + phosphate + H(+)</text>
        <dbReference type="Rhea" id="RHEA:13065"/>
        <dbReference type="ChEBI" id="CHEBI:15377"/>
        <dbReference type="ChEBI" id="CHEBI:15378"/>
        <dbReference type="ChEBI" id="CHEBI:30616"/>
        <dbReference type="ChEBI" id="CHEBI:43474"/>
        <dbReference type="ChEBI" id="CHEBI:456216"/>
        <dbReference type="EC" id="5.6.2.3"/>
    </reaction>
</comment>
<feature type="compositionally biased region" description="Low complexity" evidence="12">
    <location>
        <begin position="359"/>
        <end position="370"/>
    </location>
</feature>
<dbReference type="CDD" id="cd17933">
    <property type="entry name" value="DEXSc_RecD-like"/>
    <property type="match status" value="1"/>
</dbReference>
<feature type="domain" description="FAD-binding PCMH-type" evidence="13">
    <location>
        <begin position="263"/>
        <end position="449"/>
    </location>
</feature>
<evidence type="ECO:0000256" key="11">
    <source>
        <dbReference type="HAMAP-Rule" id="MF_01487"/>
    </source>
</evidence>
<keyword evidence="15" id="KW-1185">Reference proteome</keyword>
<evidence type="ECO:0000256" key="9">
    <source>
        <dbReference type="ARBA" id="ARBA00023204"/>
    </source>
</evidence>
<feature type="region of interest" description="Disordered" evidence="12">
    <location>
        <begin position="359"/>
        <end position="378"/>
    </location>
</feature>
<evidence type="ECO:0000256" key="1">
    <source>
        <dbReference type="ARBA" id="ARBA00022722"/>
    </source>
</evidence>
<name>A0ABX0GYF6_9ACTN</name>
<dbReference type="InterPro" id="IPR027785">
    <property type="entry name" value="UvrD-like_helicase_C"/>
</dbReference>
<comment type="caution">
    <text evidence="14">The sequence shown here is derived from an EMBL/GenBank/DDBJ whole genome shotgun (WGS) entry which is preliminary data.</text>
</comment>
<dbReference type="InterPro" id="IPR050534">
    <property type="entry name" value="Coronavir_polyprotein_1ab"/>
</dbReference>
<comment type="function">
    <text evidence="11">A helicase/nuclease that prepares dsDNA breaks (DSB) for recombinational DNA repair. Binds to DSBs and unwinds DNA via a highly rapid and processive ATP-dependent bidirectional helicase activity. Unwinds dsDNA until it encounters a Chi (crossover hotspot instigator) sequence from the 3' direction. Cuts ssDNA a few nucleotides 3' to the Chi site. The properties and activities of the enzyme are changed at Chi. The Chi-altered holoenzyme produces a long 3'-ssDNA overhang and facilitates RecA-binding to the ssDNA for homologous DNA recombination and repair. Holoenzyme degrades any linearized DNA that is unable to undergo homologous recombination. In the holoenzyme this subunit has ssDNA-dependent ATPase and 5'-3' helicase activity. When added to pre-assembled RecBC greatly stimulates nuclease activity and augments holoenzyme processivity. Negatively regulates the RecA-loading ability of RecBCD.</text>
</comment>
<reference evidence="14 15" key="1">
    <citation type="submission" date="2020-03" db="EMBL/GenBank/DDBJ databases">
        <title>Two novel Motilibacter sp.</title>
        <authorList>
            <person name="Liu S."/>
        </authorList>
    </citation>
    <scope>NUCLEOTIDE SEQUENCE [LARGE SCALE GENOMIC DNA]</scope>
    <source>
        <strain evidence="14 15">E257</strain>
    </source>
</reference>
<dbReference type="Pfam" id="PF13538">
    <property type="entry name" value="UvrD_C_2"/>
    <property type="match status" value="1"/>
</dbReference>
<sequence>MSIAWDDALDSAADEPYDARLALRAEGLLRAFNVAGVLHAADVHVATTLARLGGEDRPDVLLAAALAVRAVRHGSVCVDLATVRQTVVVDGVSRDEVDALAWPEPAGWLDRCAASDLVAPGAHPPDADARPLRLDAGLLYLDRYWRQEQLVRSELQAREERPPPAVDGERLRVALERLFPQEPDGLGLQTAAAATAARRWVTVIAGGPGTGKTTTVARVIALLQDVHRGAGADALALRVALAAPTGKAAARLEEAVRAVGDTFGPRDRAAVAGLSASTLHRLLGRRRDSRTRFRHDRTNRLPYDVVVVDETSMVSLTMMARLLEALRPDARLVLVGDPDQLASVEAGAVLGDLVHRAPAPAGATPATPAPEGDGSGTTDNVVVLRHTYRFGGGIAELARAVQAGDADAALSLLRGGSGQLTFGEQAPDAPPAGAALEELRAAVVDAGRDVVAAARGGRAADALRALDAHRLLCAHREGPYGVDHWSSVVERWLAEAVDGYAAEGEWYVGRPLLVTANDYETGLYNGDTGVVVRGDGHTARAAFARGGDPVLVAPSRLAAVQTVHAMTVHKSQGSQFDRVSLVLPPPDSPLLTRELVYTAVTRARTAVTVLGSADALRAALARPVARASGLRRA</sequence>
<dbReference type="PROSITE" id="PS51387">
    <property type="entry name" value="FAD_PCMH"/>
    <property type="match status" value="1"/>
</dbReference>
<evidence type="ECO:0000256" key="6">
    <source>
        <dbReference type="ARBA" id="ARBA00022839"/>
    </source>
</evidence>
<keyword evidence="2 11" id="KW-0547">Nucleotide-binding</keyword>
<evidence type="ECO:0000256" key="8">
    <source>
        <dbReference type="ARBA" id="ARBA00023125"/>
    </source>
</evidence>
<keyword evidence="7 11" id="KW-0067">ATP-binding</keyword>
<dbReference type="EMBL" id="JAANNP010000063">
    <property type="protein sequence ID" value="NHC15862.1"/>
    <property type="molecule type" value="Genomic_DNA"/>
</dbReference>